<gene>
    <name evidence="3" type="ORF">EV662_1135</name>
</gene>
<dbReference type="RefSeq" id="WP_132464683.1">
    <property type="nucleotide sequence ID" value="NZ_SLXP01000013.1"/>
</dbReference>
<feature type="domain" description="Helicase C-terminal" evidence="2">
    <location>
        <begin position="463"/>
        <end position="609"/>
    </location>
</feature>
<dbReference type="CDD" id="cd09205">
    <property type="entry name" value="PLDc_N_DEXD_b3"/>
    <property type="match status" value="1"/>
</dbReference>
<sequence length="938" mass="103556">MNREAGLIPAPRHVPAWDDLTLSEQMAMLAEVGTALGRGTAGFAASSDHGHFHLREASTARLTTGGRDPLLPLLAERLDTAHSVDLAIAFAMDSGVALLEPWFRELLARGGRLRIVVGDYLDTTDPTALARLLDLEGAELFVFETGGLSFHPKAWLFRAADARGAAIVGSSNLSQSALTDGVEWNLHFEDAADSVGAAFEDLLARPEVKPLTAAWIDAYAKRRRARPMPEFTARIVAEEGPPPEPHTIQQEALAALAKSRSNGHRAGLVVLATGLGKTWLAAFDTIRARAGRILFVAHRDEILTQAMAAFRKVRPEAKLGRYTGTEKEADSEILFASVQTLGRVGHLRQFDRDHFDYIVVDEFHHAAARTYQKLIEHFTPGFLLGLTATPDRTDGADLLGLCGENLVYECDLFRGIDAGHLSPFHYFGVPDDVDYAQIPWRSGQFDPTALDAALATEARALNALEQYRKRATGPAIGFCCSMRHADYMADYFRTAGLKAVAVHSGQSSAPRASSLAALGRGEIDILFAVDMFNEGVDVPEIGTVLMLRPTESAIIWLQQLGRGLRRVEGKVLQVIDYIGNHRSFLTKVATLLQAGAGDRSISTKLEALQAGEFQMPKGCEITYELEVMDILRSLLRPKEGAAELEAFYVDFRDRNGIRPTAVEVFRNGFDPRASGHGGWFDFVRDMGDPMPERPFATHGRLLRELERPKGLSRSALTGLHDVVAGRPPSEGASELAFNPHLAQGRGGFRLARPDSSGDLEPLVRELVEWRLAETPALREAAEASATFVGKPKELALWQRYYVPDIAGFFGEEYKQNLWRTGMKALPEKKIMILFANVSTQDLTYENAFLDPSRLKWFSQNQTRQDSKHGRVINGEEGHEVHLFIRRGNKVNGKVNPFIYCGHPRFAGWKGEKPIEVQWDLVSPVPRELWAELGIPNQD</sequence>
<dbReference type="PROSITE" id="PS51192">
    <property type="entry name" value="HELICASE_ATP_BIND_1"/>
    <property type="match status" value="1"/>
</dbReference>
<dbReference type="CDD" id="cd18799">
    <property type="entry name" value="SF2_C_EcoAI-like"/>
    <property type="match status" value="1"/>
</dbReference>
<dbReference type="InterPro" id="IPR052511">
    <property type="entry name" value="ATP-dep_Helicase"/>
</dbReference>
<dbReference type="InterPro" id="IPR014001">
    <property type="entry name" value="Helicase_ATP-bd"/>
</dbReference>
<dbReference type="EMBL" id="SLXP01000013">
    <property type="protein sequence ID" value="TCP39230.1"/>
    <property type="molecule type" value="Genomic_DNA"/>
</dbReference>
<dbReference type="PANTHER" id="PTHR47962:SF4">
    <property type="entry name" value="HELICASE"/>
    <property type="match status" value="1"/>
</dbReference>
<keyword evidence="3" id="KW-0547">Nucleotide-binding</keyword>
<comment type="caution">
    <text evidence="3">The sequence shown here is derived from an EMBL/GenBank/DDBJ whole genome shotgun (WGS) entry which is preliminary data.</text>
</comment>
<dbReference type="SUPFAM" id="SSF56024">
    <property type="entry name" value="Phospholipase D/nuclease"/>
    <property type="match status" value="1"/>
</dbReference>
<evidence type="ECO:0000313" key="4">
    <source>
        <dbReference type="Proteomes" id="UP000294835"/>
    </source>
</evidence>
<dbReference type="PROSITE" id="PS51194">
    <property type="entry name" value="HELICASE_CTER"/>
    <property type="match status" value="1"/>
</dbReference>
<keyword evidence="3" id="KW-0378">Hydrolase</keyword>
<keyword evidence="3" id="KW-0347">Helicase</keyword>
<dbReference type="SMART" id="SM00490">
    <property type="entry name" value="HELICc"/>
    <property type="match status" value="1"/>
</dbReference>
<organism evidence="3 4">
    <name type="scientific">Rhodovulum marinum</name>
    <dbReference type="NCBI Taxonomy" id="320662"/>
    <lineage>
        <taxon>Bacteria</taxon>
        <taxon>Pseudomonadati</taxon>
        <taxon>Pseudomonadota</taxon>
        <taxon>Alphaproteobacteria</taxon>
        <taxon>Rhodobacterales</taxon>
        <taxon>Paracoccaceae</taxon>
        <taxon>Rhodovulum</taxon>
    </lineage>
</organism>
<dbReference type="Proteomes" id="UP000294835">
    <property type="component" value="Unassembled WGS sequence"/>
</dbReference>
<dbReference type="Pfam" id="PF11907">
    <property type="entry name" value="DUF3427"/>
    <property type="match status" value="1"/>
</dbReference>
<dbReference type="SUPFAM" id="SSF52540">
    <property type="entry name" value="P-loop containing nucleoside triphosphate hydrolases"/>
    <property type="match status" value="1"/>
</dbReference>
<feature type="domain" description="Helicase ATP-binding" evidence="1">
    <location>
        <begin position="258"/>
        <end position="408"/>
    </location>
</feature>
<accession>A0A4R2PTI5</accession>
<dbReference type="GO" id="GO:0005524">
    <property type="term" value="F:ATP binding"/>
    <property type="evidence" value="ECO:0007669"/>
    <property type="project" value="InterPro"/>
</dbReference>
<name>A0A4R2PTI5_9RHOB</name>
<evidence type="ECO:0000259" key="2">
    <source>
        <dbReference type="PROSITE" id="PS51194"/>
    </source>
</evidence>
<dbReference type="InterPro" id="IPR006935">
    <property type="entry name" value="Helicase/UvrB_N"/>
</dbReference>
<evidence type="ECO:0000313" key="3">
    <source>
        <dbReference type="EMBL" id="TCP39230.1"/>
    </source>
</evidence>
<dbReference type="OrthoDB" id="9803459at2"/>
<dbReference type="InterPro" id="IPR021835">
    <property type="entry name" value="DUF3427"/>
</dbReference>
<dbReference type="Pfam" id="PF04851">
    <property type="entry name" value="ResIII"/>
    <property type="match status" value="1"/>
</dbReference>
<keyword evidence="3" id="KW-0067">ATP-binding</keyword>
<dbReference type="AlphaFoldDB" id="A0A4R2PTI5"/>
<dbReference type="PANTHER" id="PTHR47962">
    <property type="entry name" value="ATP-DEPENDENT HELICASE LHR-RELATED-RELATED"/>
    <property type="match status" value="1"/>
</dbReference>
<dbReference type="Pfam" id="PF00271">
    <property type="entry name" value="Helicase_C"/>
    <property type="match status" value="1"/>
</dbReference>
<dbReference type="Gene3D" id="3.40.50.300">
    <property type="entry name" value="P-loop containing nucleotide triphosphate hydrolases"/>
    <property type="match status" value="2"/>
</dbReference>
<dbReference type="CDD" id="cd18032">
    <property type="entry name" value="DEXHc_RE_I_III_res"/>
    <property type="match status" value="1"/>
</dbReference>
<dbReference type="SMART" id="SM00487">
    <property type="entry name" value="DEXDc"/>
    <property type="match status" value="1"/>
</dbReference>
<dbReference type="Gene3D" id="3.30.870.10">
    <property type="entry name" value="Endonuclease Chain A"/>
    <property type="match status" value="1"/>
</dbReference>
<dbReference type="GO" id="GO:0003677">
    <property type="term" value="F:DNA binding"/>
    <property type="evidence" value="ECO:0007669"/>
    <property type="project" value="InterPro"/>
</dbReference>
<dbReference type="InterPro" id="IPR001650">
    <property type="entry name" value="Helicase_C-like"/>
</dbReference>
<dbReference type="InterPro" id="IPR027417">
    <property type="entry name" value="P-loop_NTPase"/>
</dbReference>
<dbReference type="GO" id="GO:0016887">
    <property type="term" value="F:ATP hydrolysis activity"/>
    <property type="evidence" value="ECO:0007669"/>
    <property type="project" value="TreeGrafter"/>
</dbReference>
<evidence type="ECO:0000259" key="1">
    <source>
        <dbReference type="PROSITE" id="PS51192"/>
    </source>
</evidence>
<dbReference type="GO" id="GO:0004386">
    <property type="term" value="F:helicase activity"/>
    <property type="evidence" value="ECO:0007669"/>
    <property type="project" value="UniProtKB-KW"/>
</dbReference>
<protein>
    <submittedName>
        <fullName evidence="3">Superfamily II DNA or RNA helicase</fullName>
    </submittedName>
</protein>
<reference evidence="3 4" key="1">
    <citation type="submission" date="2019-03" db="EMBL/GenBank/DDBJ databases">
        <title>Genomic Encyclopedia of Type Strains, Phase IV (KMG-IV): sequencing the most valuable type-strain genomes for metagenomic binning, comparative biology and taxonomic classification.</title>
        <authorList>
            <person name="Goeker M."/>
        </authorList>
    </citation>
    <scope>NUCLEOTIDE SEQUENCE [LARGE SCALE GENOMIC DNA]</scope>
    <source>
        <strain evidence="3 4">DSM 18063</strain>
    </source>
</reference>
<proteinExistence type="predicted"/>
<keyword evidence="4" id="KW-1185">Reference proteome</keyword>